<evidence type="ECO:0000256" key="2">
    <source>
        <dbReference type="ARBA" id="ARBA00022490"/>
    </source>
</evidence>
<dbReference type="InterPro" id="IPR001202">
    <property type="entry name" value="WW_dom"/>
</dbReference>
<keyword evidence="3" id="KW-0479">Metal-binding</keyword>
<evidence type="ECO:0000256" key="1">
    <source>
        <dbReference type="ARBA" id="ARBA00004496"/>
    </source>
</evidence>
<evidence type="ECO:0008006" key="11">
    <source>
        <dbReference type="Google" id="ProtNLM"/>
    </source>
</evidence>
<dbReference type="PROSITE" id="PS00018">
    <property type="entry name" value="EF_HAND_1"/>
    <property type="match status" value="4"/>
</dbReference>
<reference evidence="9" key="1">
    <citation type="submission" date="2018-10" db="EMBL/GenBank/DDBJ databases">
        <title>Effector identification in a new, highly contiguous assembly of the strawberry crown rot pathogen Phytophthora cactorum.</title>
        <authorList>
            <person name="Armitage A.D."/>
            <person name="Nellist C.F."/>
            <person name="Bates H."/>
            <person name="Vickerstaff R.J."/>
            <person name="Harrison R.J."/>
        </authorList>
    </citation>
    <scope>NUCLEOTIDE SEQUENCE</scope>
    <source>
        <strain evidence="9">P415</strain>
    </source>
</reference>
<evidence type="ECO:0000256" key="5">
    <source>
        <dbReference type="ARBA" id="ARBA00022837"/>
    </source>
</evidence>
<feature type="domain" description="EF-hand" evidence="8">
    <location>
        <begin position="461"/>
        <end position="496"/>
    </location>
</feature>
<organism evidence="9 10">
    <name type="scientific">Phytophthora cactorum</name>
    <dbReference type="NCBI Taxonomy" id="29920"/>
    <lineage>
        <taxon>Eukaryota</taxon>
        <taxon>Sar</taxon>
        <taxon>Stramenopiles</taxon>
        <taxon>Oomycota</taxon>
        <taxon>Peronosporomycetes</taxon>
        <taxon>Peronosporales</taxon>
        <taxon>Peronosporaceae</taxon>
        <taxon>Phytophthora</taxon>
    </lineage>
</organism>
<dbReference type="PANTHER" id="PTHR46212:SF3">
    <property type="entry name" value="GH27120P"/>
    <property type="match status" value="1"/>
</dbReference>
<dbReference type="SMART" id="SM00456">
    <property type="entry name" value="WW"/>
    <property type="match status" value="1"/>
</dbReference>
<dbReference type="EMBL" id="RCML01000125">
    <property type="protein sequence ID" value="KAG2989889.1"/>
    <property type="molecule type" value="Genomic_DNA"/>
</dbReference>
<evidence type="ECO:0000259" key="7">
    <source>
        <dbReference type="PROSITE" id="PS50020"/>
    </source>
</evidence>
<dbReference type="CDD" id="cd00051">
    <property type="entry name" value="EFh"/>
    <property type="match status" value="2"/>
</dbReference>
<dbReference type="InterPro" id="IPR051426">
    <property type="entry name" value="Peflin/Sorcin_CaBP"/>
</dbReference>
<dbReference type="PANTHER" id="PTHR46212">
    <property type="entry name" value="PEFLIN"/>
    <property type="match status" value="1"/>
</dbReference>
<dbReference type="SUPFAM" id="SSF47473">
    <property type="entry name" value="EF-hand"/>
    <property type="match status" value="1"/>
</dbReference>
<dbReference type="Gene3D" id="1.10.238.10">
    <property type="entry name" value="EF-hand"/>
    <property type="match status" value="2"/>
</dbReference>
<dbReference type="InterPro" id="IPR036020">
    <property type="entry name" value="WW_dom_sf"/>
</dbReference>
<dbReference type="GO" id="GO:0048306">
    <property type="term" value="F:calcium-dependent protein binding"/>
    <property type="evidence" value="ECO:0007669"/>
    <property type="project" value="UniProtKB-ARBA"/>
</dbReference>
<dbReference type="SMART" id="SM00054">
    <property type="entry name" value="EFh"/>
    <property type="match status" value="4"/>
</dbReference>
<dbReference type="AlphaFoldDB" id="A0A8T1G626"/>
<feature type="coiled-coil region" evidence="6">
    <location>
        <begin position="398"/>
        <end position="425"/>
    </location>
</feature>
<evidence type="ECO:0000259" key="8">
    <source>
        <dbReference type="PROSITE" id="PS50222"/>
    </source>
</evidence>
<dbReference type="SUPFAM" id="SSF51045">
    <property type="entry name" value="WW domain"/>
    <property type="match status" value="1"/>
</dbReference>
<evidence type="ECO:0000313" key="9">
    <source>
        <dbReference type="EMBL" id="KAG2989889.1"/>
    </source>
</evidence>
<dbReference type="PROSITE" id="PS50020">
    <property type="entry name" value="WW_DOMAIN_2"/>
    <property type="match status" value="1"/>
</dbReference>
<comment type="subcellular location">
    <subcellularLocation>
        <location evidence="1">Cytoplasm</location>
    </subcellularLocation>
</comment>
<name>A0A8T1G626_9STRA</name>
<feature type="domain" description="EF-hand" evidence="8">
    <location>
        <begin position="497"/>
        <end position="532"/>
    </location>
</feature>
<comment type="caution">
    <text evidence="9">The sequence shown here is derived from an EMBL/GenBank/DDBJ whole genome shotgun (WGS) entry which is preliminary data.</text>
</comment>
<dbReference type="GO" id="GO:0005737">
    <property type="term" value="C:cytoplasm"/>
    <property type="evidence" value="ECO:0007669"/>
    <property type="project" value="UniProtKB-SubCell"/>
</dbReference>
<evidence type="ECO:0000256" key="6">
    <source>
        <dbReference type="SAM" id="Coils"/>
    </source>
</evidence>
<dbReference type="Gene3D" id="2.20.70.10">
    <property type="match status" value="1"/>
</dbReference>
<dbReference type="VEuPathDB" id="FungiDB:PC110_g3338"/>
<evidence type="ECO:0000256" key="3">
    <source>
        <dbReference type="ARBA" id="ARBA00022723"/>
    </source>
</evidence>
<dbReference type="CDD" id="cd00201">
    <property type="entry name" value="WW"/>
    <property type="match status" value="1"/>
</dbReference>
<dbReference type="GO" id="GO:0005509">
    <property type="term" value="F:calcium ion binding"/>
    <property type="evidence" value="ECO:0007669"/>
    <property type="project" value="InterPro"/>
</dbReference>
<protein>
    <recommendedName>
        <fullName evidence="11">Calmodulin</fullName>
    </recommendedName>
</protein>
<proteinExistence type="predicted"/>
<dbReference type="PROSITE" id="PS01159">
    <property type="entry name" value="WW_DOMAIN_1"/>
    <property type="match status" value="1"/>
</dbReference>
<dbReference type="Pfam" id="PF13499">
    <property type="entry name" value="EF-hand_7"/>
    <property type="match status" value="2"/>
</dbReference>
<dbReference type="InterPro" id="IPR018247">
    <property type="entry name" value="EF_Hand_1_Ca_BS"/>
</dbReference>
<gene>
    <name evidence="9" type="ORF">PC118_g5916</name>
</gene>
<feature type="domain" description="EF-hand" evidence="8">
    <location>
        <begin position="229"/>
        <end position="264"/>
    </location>
</feature>
<dbReference type="InterPro" id="IPR002048">
    <property type="entry name" value="EF_hand_dom"/>
</dbReference>
<dbReference type="InterPro" id="IPR011992">
    <property type="entry name" value="EF-hand-dom_pair"/>
</dbReference>
<keyword evidence="6" id="KW-0175">Coiled coil</keyword>
<keyword evidence="2" id="KW-0963">Cytoplasm</keyword>
<dbReference type="PROSITE" id="PS50222">
    <property type="entry name" value="EF_HAND_2"/>
    <property type="match status" value="4"/>
</dbReference>
<keyword evidence="4" id="KW-0677">Repeat</keyword>
<accession>A0A8T1G626</accession>
<dbReference type="Proteomes" id="UP000697107">
    <property type="component" value="Unassembled WGS sequence"/>
</dbReference>
<feature type="domain" description="WW" evidence="7">
    <location>
        <begin position="183"/>
        <end position="211"/>
    </location>
</feature>
<evidence type="ECO:0000256" key="4">
    <source>
        <dbReference type="ARBA" id="ARBA00022737"/>
    </source>
</evidence>
<dbReference type="Pfam" id="PF00397">
    <property type="entry name" value="WW"/>
    <property type="match status" value="1"/>
</dbReference>
<evidence type="ECO:0000313" key="10">
    <source>
        <dbReference type="Proteomes" id="UP000697107"/>
    </source>
</evidence>
<feature type="domain" description="EF-hand" evidence="8">
    <location>
        <begin position="269"/>
        <end position="304"/>
    </location>
</feature>
<keyword evidence="5" id="KW-0106">Calcium</keyword>
<sequence>MADPDWEGDNWSSYPDAAAYESSCTQQDAGYDSNEYWRVDADVYRIFLELAPDFQGESVEIGELPELCRQVGRPLRDEHEQFPLMQELDTTNSMIILRHNFVTWLLDEIHAEERAKAPRLIPVATPAWEEVVQEVSEADLVLGNKSTVFYYNTITEDEESLSIDEEIVRAWLVFCTKKVDMGGWEEVVDSEGQTYYYHEVNGITQWDPPQLQTQMATMLTRLGGQQNLSADEQIACVFSQYDVDESGEMTLDEFQQFYRALIGRGSVSLSDTQIRQVFCVLDASGDGSVTLEEFQFWWKTKHQLEVKETNEVEIITREQRRHGICLEFLENTDGLVLVPAKGGGEECFESNLLPRLVALLGEFPLRGLVYRRALNELVTDPMDQLVSLKRFLNWYDTFEAAEREKLELQRAKQRAQAELRAQHEAQAAARDKQRRRRKQMRTLNVMNEQAAAITEHEAEQQRDKKISVLFKTFDSDGSGALDENELLQLIKALGHDMDTAQVSRMMQVMDSSGDGRINLEEFLAFWKAFELRRPASSAATLHQTRRDAVSKPATVETTAPHLSTSDAVASLAVSLEMVKDRALKVTLGDLRGFLSDWRDDFMEKRIEHQAEHDEAETLKKWRELHQFIPTRKRVYGAKRLDVTWIEPEVVDCVAAIIADIGIRIDPPLKPDAAQRIQALKQIDLQTRLLYFTDTFTGNILLTRPLYPISPSSMAPLEREDCSTKAEKYQFDKRLAERRAKKNFYDQVCFPSLSKAVYRPMLAPSAFYMYDISSLVQQRLLGNIWTHLRSPKPDLALVELIARRRRRQLMQRGGDAAANLPLHYAVRSHFSVAVPGATSLLSLLISLMPTSCKTSSLPTGDLPIHVAAAATGLSMKILHKLCEVYNEGCRTYNDNRYLPLHMAITHDVCVYKTRVLLQYCQEMILADTEERRGLRALLMAANTRVPDYRVLLTLLDVTPSRLSAEKKTRSQPVTPLYALSLRRCTTEISNHDVSKRCHGKFENLEDEEAYFLAMAKAKLRKQHYNPTPEWTFVKIVQLVERNPLDEALIQRALYVTNEKLRAMNEAEEQHCNQDDNRKGYGAVVDTVTLNSDLMLVRTVHQVMFEFPNNPRLQLLGQAILTKLLPSAYVRAAYKAKIDPYFNL</sequence>